<organism evidence="1 2">
    <name type="scientific">Shewanella psychrophila</name>
    <dbReference type="NCBI Taxonomy" id="225848"/>
    <lineage>
        <taxon>Bacteria</taxon>
        <taxon>Pseudomonadati</taxon>
        <taxon>Pseudomonadota</taxon>
        <taxon>Gammaproteobacteria</taxon>
        <taxon>Alteromonadales</taxon>
        <taxon>Shewanellaceae</taxon>
        <taxon>Shewanella</taxon>
    </lineage>
</organism>
<sequence>MNSFQQLKHYHDQLRSEVNITPFLQWHDARIAVWQQEVIDSPQHAASFRKLIKATREAKLRMIEKHNELKHQVSLQRKQGA</sequence>
<dbReference type="Proteomes" id="UP000189545">
    <property type="component" value="Chromosome"/>
</dbReference>
<protein>
    <submittedName>
        <fullName evidence="1">Uncharacterized protein</fullName>
    </submittedName>
</protein>
<evidence type="ECO:0000313" key="2">
    <source>
        <dbReference type="Proteomes" id="UP000189545"/>
    </source>
</evidence>
<proteinExistence type="predicted"/>
<dbReference type="EMBL" id="CP014782">
    <property type="protein sequence ID" value="AQS40225.1"/>
    <property type="molecule type" value="Genomic_DNA"/>
</dbReference>
<evidence type="ECO:0000313" key="1">
    <source>
        <dbReference type="EMBL" id="AQS40225.1"/>
    </source>
</evidence>
<dbReference type="RefSeq" id="WP_077755043.1">
    <property type="nucleotide sequence ID" value="NZ_CP014782.1"/>
</dbReference>
<reference evidence="1 2" key="1">
    <citation type="submission" date="2016-03" db="EMBL/GenBank/DDBJ databases">
        <title>Complete genome sequence of Shewanella psychrophila WP2, a deep sea bacterium isolated from west Pacific sediment.</title>
        <authorList>
            <person name="Xu G."/>
            <person name="Jian H."/>
        </authorList>
    </citation>
    <scope>NUCLEOTIDE SEQUENCE [LARGE SCALE GENOMIC DNA]</scope>
    <source>
        <strain evidence="1 2">WP2</strain>
    </source>
</reference>
<dbReference type="STRING" id="225848.Sps_05156"/>
<dbReference type="KEGG" id="spsw:Sps_05156"/>
<dbReference type="AlphaFoldDB" id="A0A1S6HXD9"/>
<gene>
    <name evidence="1" type="ORF">Sps_05156</name>
</gene>
<dbReference type="OrthoDB" id="6272349at2"/>
<keyword evidence="2" id="KW-1185">Reference proteome</keyword>
<name>A0A1S6HXD9_9GAMM</name>
<accession>A0A1S6HXD9</accession>